<evidence type="ECO:0000256" key="1">
    <source>
        <dbReference type="ARBA" id="ARBA00006096"/>
    </source>
</evidence>
<name>A0A7V0XE90_UNCW3</name>
<dbReference type="EMBL" id="DSBX01000020">
    <property type="protein sequence ID" value="HDQ98783.1"/>
    <property type="molecule type" value="Genomic_DNA"/>
</dbReference>
<gene>
    <name evidence="3" type="ORF">ENN51_00650</name>
</gene>
<dbReference type="PRINTS" id="PR00922">
    <property type="entry name" value="DADACBPTASE3"/>
</dbReference>
<dbReference type="SUPFAM" id="SSF56601">
    <property type="entry name" value="beta-lactamase/transpeptidase-like"/>
    <property type="match status" value="1"/>
</dbReference>
<comment type="caution">
    <text evidence="3">The sequence shown here is derived from an EMBL/GenBank/DDBJ whole genome shotgun (WGS) entry which is preliminary data.</text>
</comment>
<evidence type="ECO:0000313" key="3">
    <source>
        <dbReference type="EMBL" id="HDQ98783.1"/>
    </source>
</evidence>
<dbReference type="AlphaFoldDB" id="A0A7V0XE90"/>
<proteinExistence type="inferred from homology"/>
<organism evidence="3">
    <name type="scientific">candidate division WOR-3 bacterium</name>
    <dbReference type="NCBI Taxonomy" id="2052148"/>
    <lineage>
        <taxon>Bacteria</taxon>
        <taxon>Bacteria division WOR-3</taxon>
    </lineage>
</organism>
<dbReference type="PANTHER" id="PTHR30023">
    <property type="entry name" value="D-ALANYL-D-ALANINE CARBOXYPEPTIDASE"/>
    <property type="match status" value="1"/>
</dbReference>
<dbReference type="PANTHER" id="PTHR30023:SF0">
    <property type="entry name" value="PENICILLIN-SENSITIVE CARBOXYPEPTIDASE A"/>
    <property type="match status" value="1"/>
</dbReference>
<dbReference type="Gene3D" id="3.40.710.10">
    <property type="entry name" value="DD-peptidase/beta-lactamase superfamily"/>
    <property type="match status" value="1"/>
</dbReference>
<dbReference type="Proteomes" id="UP000885672">
    <property type="component" value="Unassembled WGS sequence"/>
</dbReference>
<sequence>MIRSPLLALLLVACAVSKPDPAPDAAEILGRRYRELLPAGATVGVSIVSLNSGRTVFACLDTVPLIPASVLKLIVTGHAIDRWDARWDSTVSRALTASRAPALRFLRDDSKSDSLTLLLDAPDAAAWPLRRRAVFWANRHSTNRLSELLLAAALDDRTPAGATACYTTWLDSLAVPSAGLRMHDGSGLARANRLTPATVTGLLAALHETRERELGASLAAPGRRGTLARRGLGLGHRVRAKTGYIREVFTLAGYLEAETDTYAFAFLANDCPDPRAAYRLFTGLLLATYRRNAADTLRDRNGTGAAKPPR</sequence>
<evidence type="ECO:0000256" key="2">
    <source>
        <dbReference type="ARBA" id="ARBA00022801"/>
    </source>
</evidence>
<comment type="similarity">
    <text evidence="1">Belongs to the peptidase S13 family.</text>
</comment>
<keyword evidence="2" id="KW-0378">Hydrolase</keyword>
<protein>
    <recommendedName>
        <fullName evidence="4">Serine hydrolase</fullName>
    </recommendedName>
</protein>
<accession>A0A7V0XE90</accession>
<dbReference type="Pfam" id="PF02113">
    <property type="entry name" value="Peptidase_S13"/>
    <property type="match status" value="1"/>
</dbReference>
<reference evidence="3" key="1">
    <citation type="journal article" date="2020" name="mSystems">
        <title>Genome- and Community-Level Interaction Insights into Carbon Utilization and Element Cycling Functions of Hydrothermarchaeota in Hydrothermal Sediment.</title>
        <authorList>
            <person name="Zhou Z."/>
            <person name="Liu Y."/>
            <person name="Xu W."/>
            <person name="Pan J."/>
            <person name="Luo Z.H."/>
            <person name="Li M."/>
        </authorList>
    </citation>
    <scope>NUCLEOTIDE SEQUENCE [LARGE SCALE GENOMIC DNA]</scope>
    <source>
        <strain evidence="3">SpSt-1182</strain>
    </source>
</reference>
<dbReference type="InterPro" id="IPR012338">
    <property type="entry name" value="Beta-lactam/transpept-like"/>
</dbReference>
<dbReference type="InterPro" id="IPR000667">
    <property type="entry name" value="Peptidase_S13"/>
</dbReference>
<dbReference type="GO" id="GO:0000270">
    <property type="term" value="P:peptidoglycan metabolic process"/>
    <property type="evidence" value="ECO:0007669"/>
    <property type="project" value="TreeGrafter"/>
</dbReference>
<evidence type="ECO:0008006" key="4">
    <source>
        <dbReference type="Google" id="ProtNLM"/>
    </source>
</evidence>
<dbReference type="GO" id="GO:0006508">
    <property type="term" value="P:proteolysis"/>
    <property type="evidence" value="ECO:0007669"/>
    <property type="project" value="InterPro"/>
</dbReference>
<dbReference type="GO" id="GO:0004185">
    <property type="term" value="F:serine-type carboxypeptidase activity"/>
    <property type="evidence" value="ECO:0007669"/>
    <property type="project" value="InterPro"/>
</dbReference>